<dbReference type="AlphaFoldDB" id="A0AAJ0JQK8"/>
<feature type="chain" id="PRO_5042528882" evidence="2">
    <location>
        <begin position="27"/>
        <end position="118"/>
    </location>
</feature>
<dbReference type="RefSeq" id="WP_046099832.1">
    <property type="nucleotide sequence ID" value="NZ_BKAP01000013.1"/>
</dbReference>
<protein>
    <submittedName>
        <fullName evidence="3">Uncharacterized protein</fullName>
    </submittedName>
</protein>
<keyword evidence="2" id="KW-0732">Signal</keyword>
<evidence type="ECO:0000256" key="1">
    <source>
        <dbReference type="SAM" id="MobiDB-lite"/>
    </source>
</evidence>
<gene>
    <name evidence="3" type="ORF">VV61_05820</name>
</gene>
<comment type="caution">
    <text evidence="3">The sequence shown here is derived from an EMBL/GenBank/DDBJ whole genome shotgun (WGS) entry which is preliminary data.</text>
</comment>
<evidence type="ECO:0000256" key="2">
    <source>
        <dbReference type="SAM" id="SignalP"/>
    </source>
</evidence>
<feature type="signal peptide" evidence="2">
    <location>
        <begin position="1"/>
        <end position="26"/>
    </location>
</feature>
<dbReference type="EMBL" id="LAIU01000003">
    <property type="protein sequence ID" value="KKB25606.1"/>
    <property type="molecule type" value="Genomic_DNA"/>
</dbReference>
<evidence type="ECO:0000313" key="3">
    <source>
        <dbReference type="EMBL" id="KKB25606.1"/>
    </source>
</evidence>
<feature type="region of interest" description="Disordered" evidence="1">
    <location>
        <begin position="25"/>
        <end position="47"/>
    </location>
</feature>
<accession>A0AAJ0JQK8</accession>
<organism evidence="3 4">
    <name type="scientific">Staphylococcus carnosus</name>
    <dbReference type="NCBI Taxonomy" id="1281"/>
    <lineage>
        <taxon>Bacteria</taxon>
        <taxon>Bacillati</taxon>
        <taxon>Bacillota</taxon>
        <taxon>Bacilli</taxon>
        <taxon>Bacillales</taxon>
        <taxon>Staphylococcaceae</taxon>
        <taxon>Staphylococcus</taxon>
    </lineage>
</organism>
<feature type="compositionally biased region" description="Low complexity" evidence="1">
    <location>
        <begin position="30"/>
        <end position="44"/>
    </location>
</feature>
<dbReference type="Gene3D" id="2.40.50.290">
    <property type="match status" value="1"/>
</dbReference>
<proteinExistence type="predicted"/>
<reference evidence="3 4" key="1">
    <citation type="submission" date="2015-03" db="EMBL/GenBank/DDBJ databases">
        <title>Draft Genome Sequence of S. carnosus subsp. utilis LTH 7013, Isolated from South Tirolean Ham.</title>
        <authorList>
            <person name="Mueller A."/>
            <person name="Huptas C."/>
            <person name="Wenning M."/>
            <person name="Weiss A."/>
            <person name="Schmidt H."/>
        </authorList>
    </citation>
    <scope>NUCLEOTIDE SEQUENCE [LARGE SCALE GENOMIC DNA]</scope>
    <source>
        <strain evidence="3 4">LTH7013</strain>
    </source>
</reference>
<name>A0AAJ0JQK8_STACA</name>
<evidence type="ECO:0000313" key="4">
    <source>
        <dbReference type="Proteomes" id="UP000033530"/>
    </source>
</evidence>
<dbReference type="Proteomes" id="UP000033530">
    <property type="component" value="Unassembled WGS sequence"/>
</dbReference>
<sequence>MNKLLTATIVGLGVSSVGFISHSADAAENTQGTPQVEQQQQQTQEAKGYSYGSYFTKDAQGNYHHTLDGNWNQSMFDNHEYQFTLTDSEGATHYFYFPQSALSQNYQQDDNNLLSKCF</sequence>